<dbReference type="Gene3D" id="1.10.150.130">
    <property type="match status" value="1"/>
</dbReference>
<gene>
    <name evidence="3" type="ORF">BT96DRAFT_1082361</name>
</gene>
<dbReference type="GO" id="GO:0015074">
    <property type="term" value="P:DNA integration"/>
    <property type="evidence" value="ECO:0007669"/>
    <property type="project" value="InterPro"/>
</dbReference>
<evidence type="ECO:0000313" key="4">
    <source>
        <dbReference type="Proteomes" id="UP000799118"/>
    </source>
</evidence>
<dbReference type="PANTHER" id="PTHR34605">
    <property type="entry name" value="PHAGE_INTEGRASE DOMAIN-CONTAINING PROTEIN"/>
    <property type="match status" value="1"/>
</dbReference>
<dbReference type="EMBL" id="ML769428">
    <property type="protein sequence ID" value="KAE9403064.1"/>
    <property type="molecule type" value="Genomic_DNA"/>
</dbReference>
<dbReference type="SUPFAM" id="SSF47823">
    <property type="entry name" value="lambda integrase-like, N-terminal domain"/>
    <property type="match status" value="1"/>
</dbReference>
<dbReference type="InterPro" id="IPR010998">
    <property type="entry name" value="Integrase_recombinase_N"/>
</dbReference>
<dbReference type="InterPro" id="IPR052925">
    <property type="entry name" value="Phage_Integrase-like_Recomb"/>
</dbReference>
<dbReference type="AlphaFoldDB" id="A0A6A4I2F4"/>
<proteinExistence type="predicted"/>
<reference evidence="3" key="1">
    <citation type="journal article" date="2019" name="Environ. Microbiol.">
        <title>Fungal ecological strategies reflected in gene transcription - a case study of two litter decomposers.</title>
        <authorList>
            <person name="Barbi F."/>
            <person name="Kohler A."/>
            <person name="Barry K."/>
            <person name="Baskaran P."/>
            <person name="Daum C."/>
            <person name="Fauchery L."/>
            <person name="Ihrmark K."/>
            <person name="Kuo A."/>
            <person name="LaButti K."/>
            <person name="Lipzen A."/>
            <person name="Morin E."/>
            <person name="Grigoriev I.V."/>
            <person name="Henrissat B."/>
            <person name="Lindahl B."/>
            <person name="Martin F."/>
        </authorList>
    </citation>
    <scope>NUCLEOTIDE SEQUENCE</scope>
    <source>
        <strain evidence="3">JB14</strain>
    </source>
</reference>
<evidence type="ECO:0000256" key="2">
    <source>
        <dbReference type="ARBA" id="ARBA00023172"/>
    </source>
</evidence>
<keyword evidence="2" id="KW-0233">DNA recombination</keyword>
<keyword evidence="4" id="KW-1185">Reference proteome</keyword>
<sequence>MSSNLPIPVADGSVASANVPRPLATRNSRFSLRNHFVTHQNYPTKATKLSNSSPLLLNRFPSLRERYQTNNLVSPVPTVSTTPFSRLPKQLPALPAPHKPTINASIQPNSLRPNVRAKDRLHAWQTPFSIKKRLTNSSIFPPEVIELGDKAVFAGLADSTKQSYGAGPLRWNQFCDLMLIPERLRMPANETLIIAFIGFHMGKVLGSCVKNWLSGLRAWHELSGAPWPASSRLIHFAHTAARTAGASCKRLQCNPITLAHMLALYVALDFSIPFHCAIWAVAVLLQMFWGCRRLGELTIPSKNGFNPKYHASRTTNISFSTNPDRSRKAITFRIPWSKTTKELGASVVGTAQHQSLLILCPSLAIERHMAANASVPPTFSLFAYLDDQGTPHHMVKSTFLAFCDRIWKSAGLEHVHGHSFRIGGAVELLLAGVTPEVVAAVSGWTSLAFLLYWRRFEDILPTHILKAYDSSQISRLKRTLDDYQKANNIPNSLIDACISSIDIIED</sequence>
<dbReference type="PANTHER" id="PTHR34605:SF3">
    <property type="entry name" value="P CELL-TYPE AGGLUTINATION PROTEIN MAP4-LIKE-RELATED"/>
    <property type="match status" value="1"/>
</dbReference>
<dbReference type="InterPro" id="IPR011010">
    <property type="entry name" value="DNA_brk_join_enz"/>
</dbReference>
<name>A0A6A4I2F4_9AGAR</name>
<accession>A0A6A4I2F4</accession>
<keyword evidence="1" id="KW-0238">DNA-binding</keyword>
<dbReference type="Gene3D" id="1.10.443.10">
    <property type="entry name" value="Intergrase catalytic core"/>
    <property type="match status" value="1"/>
</dbReference>
<protein>
    <submittedName>
        <fullName evidence="3">DNA breaking-rejoining enzyme</fullName>
    </submittedName>
</protein>
<evidence type="ECO:0000256" key="1">
    <source>
        <dbReference type="ARBA" id="ARBA00023125"/>
    </source>
</evidence>
<dbReference type="InterPro" id="IPR013762">
    <property type="entry name" value="Integrase-like_cat_sf"/>
</dbReference>
<dbReference type="GO" id="GO:0006310">
    <property type="term" value="P:DNA recombination"/>
    <property type="evidence" value="ECO:0007669"/>
    <property type="project" value="UniProtKB-KW"/>
</dbReference>
<dbReference type="Proteomes" id="UP000799118">
    <property type="component" value="Unassembled WGS sequence"/>
</dbReference>
<evidence type="ECO:0000313" key="3">
    <source>
        <dbReference type="EMBL" id="KAE9403064.1"/>
    </source>
</evidence>
<organism evidence="3 4">
    <name type="scientific">Gymnopus androsaceus JB14</name>
    <dbReference type="NCBI Taxonomy" id="1447944"/>
    <lineage>
        <taxon>Eukaryota</taxon>
        <taxon>Fungi</taxon>
        <taxon>Dikarya</taxon>
        <taxon>Basidiomycota</taxon>
        <taxon>Agaricomycotina</taxon>
        <taxon>Agaricomycetes</taxon>
        <taxon>Agaricomycetidae</taxon>
        <taxon>Agaricales</taxon>
        <taxon>Marasmiineae</taxon>
        <taxon>Omphalotaceae</taxon>
        <taxon>Gymnopus</taxon>
    </lineage>
</organism>
<dbReference type="SUPFAM" id="SSF56349">
    <property type="entry name" value="DNA breaking-rejoining enzymes"/>
    <property type="match status" value="1"/>
</dbReference>
<dbReference type="GO" id="GO:0003677">
    <property type="term" value="F:DNA binding"/>
    <property type="evidence" value="ECO:0007669"/>
    <property type="project" value="UniProtKB-KW"/>
</dbReference>
<dbReference type="OrthoDB" id="2506773at2759"/>